<gene>
    <name evidence="3" type="ORF">Fot_35125</name>
</gene>
<accession>A0ABD1SNN0</accession>
<dbReference type="Proteomes" id="UP001604277">
    <property type="component" value="Unassembled WGS sequence"/>
</dbReference>
<protein>
    <recommendedName>
        <fullName evidence="2">DM2 domain-containing protein</fullName>
    </recommendedName>
</protein>
<evidence type="ECO:0000256" key="1">
    <source>
        <dbReference type="SAM" id="MobiDB-lite"/>
    </source>
</evidence>
<dbReference type="Gene3D" id="1.10.245.10">
    <property type="entry name" value="SWIB/MDM2 domain"/>
    <property type="match status" value="1"/>
</dbReference>
<feature type="compositionally biased region" description="Basic and acidic residues" evidence="1">
    <location>
        <begin position="202"/>
        <end position="213"/>
    </location>
</feature>
<feature type="non-terminal residue" evidence="3">
    <location>
        <position position="1"/>
    </location>
</feature>
<feature type="region of interest" description="Disordered" evidence="1">
    <location>
        <begin position="185"/>
        <end position="221"/>
    </location>
</feature>
<sequence>MRMTHNYFRIGGIAAYLPNGWTEWTATVATTVDQPITPLSVNQSCSRRLFHTAASVNSTPKEKQGKQEREEDPDEPKRNEKRQKSGNSVFLAPLPLSGALVKFLGTGENALPQCDVVKRIWDYIKQNNLLFMLERGVDQWVELCNNFNSNKFRASSANIENQSKKKYNHRTSRPLSYIVEEMTVTPSRRSTRSMGASPGGENKLESNASDRRRTAFSIPTEDAKTKEITKMKACKTDSTKKSKKNHKRKSYIPQNGVLRFRLIKQFVKKDAIIFDSVCWHRQFEDDARLWGLEWFLKEAATKDIYDGLLRALPRTETSEEKIGDTWKIVPFPLVYNTEKIYPSGS</sequence>
<dbReference type="EMBL" id="JBFOLJ010000010">
    <property type="protein sequence ID" value="KAL2501277.1"/>
    <property type="molecule type" value="Genomic_DNA"/>
</dbReference>
<dbReference type="CDD" id="cd10567">
    <property type="entry name" value="SWIB-MDM2_like"/>
    <property type="match status" value="1"/>
</dbReference>
<dbReference type="Pfam" id="PF02201">
    <property type="entry name" value="SWIB"/>
    <property type="match status" value="1"/>
</dbReference>
<feature type="compositionally biased region" description="Basic and acidic residues" evidence="1">
    <location>
        <begin position="60"/>
        <end position="69"/>
    </location>
</feature>
<feature type="domain" description="DM2" evidence="2">
    <location>
        <begin position="93"/>
        <end position="129"/>
    </location>
</feature>
<evidence type="ECO:0000313" key="4">
    <source>
        <dbReference type="Proteomes" id="UP001604277"/>
    </source>
</evidence>
<dbReference type="SUPFAM" id="SSF47592">
    <property type="entry name" value="SWIB/MDM2 domain"/>
    <property type="match status" value="1"/>
</dbReference>
<feature type="region of interest" description="Disordered" evidence="1">
    <location>
        <begin position="52"/>
        <end position="87"/>
    </location>
</feature>
<dbReference type="InterPro" id="IPR003121">
    <property type="entry name" value="SWIB_MDM2_domain"/>
</dbReference>
<evidence type="ECO:0000313" key="3">
    <source>
        <dbReference type="EMBL" id="KAL2501277.1"/>
    </source>
</evidence>
<comment type="caution">
    <text evidence="3">The sequence shown here is derived from an EMBL/GenBank/DDBJ whole genome shotgun (WGS) entry which is preliminary data.</text>
</comment>
<reference evidence="4" key="1">
    <citation type="submission" date="2024-07" db="EMBL/GenBank/DDBJ databases">
        <title>Two chromosome-level genome assemblies of Korean endemic species Abeliophyllum distichum and Forsythia ovata (Oleaceae).</title>
        <authorList>
            <person name="Jang H."/>
        </authorList>
    </citation>
    <scope>NUCLEOTIDE SEQUENCE [LARGE SCALE GENOMIC DNA]</scope>
</reference>
<evidence type="ECO:0000259" key="2">
    <source>
        <dbReference type="Pfam" id="PF02201"/>
    </source>
</evidence>
<keyword evidence="4" id="KW-1185">Reference proteome</keyword>
<name>A0ABD1SNN0_9LAMI</name>
<dbReference type="InterPro" id="IPR036885">
    <property type="entry name" value="SWIB_MDM2_dom_sf"/>
</dbReference>
<feature type="compositionally biased region" description="Polar residues" evidence="1">
    <location>
        <begin position="185"/>
        <end position="194"/>
    </location>
</feature>
<proteinExistence type="predicted"/>
<dbReference type="AlphaFoldDB" id="A0ABD1SNN0"/>
<organism evidence="3 4">
    <name type="scientific">Forsythia ovata</name>
    <dbReference type="NCBI Taxonomy" id="205694"/>
    <lineage>
        <taxon>Eukaryota</taxon>
        <taxon>Viridiplantae</taxon>
        <taxon>Streptophyta</taxon>
        <taxon>Embryophyta</taxon>
        <taxon>Tracheophyta</taxon>
        <taxon>Spermatophyta</taxon>
        <taxon>Magnoliopsida</taxon>
        <taxon>eudicotyledons</taxon>
        <taxon>Gunneridae</taxon>
        <taxon>Pentapetalae</taxon>
        <taxon>asterids</taxon>
        <taxon>lamiids</taxon>
        <taxon>Lamiales</taxon>
        <taxon>Oleaceae</taxon>
        <taxon>Forsythieae</taxon>
        <taxon>Forsythia</taxon>
    </lineage>
</organism>